<dbReference type="Gene3D" id="3.40.350.10">
    <property type="entry name" value="Creatinase/prolidase N-terminal domain"/>
    <property type="match status" value="1"/>
</dbReference>
<dbReference type="AlphaFoldDB" id="A0A285NQ31"/>
<dbReference type="InterPro" id="IPR001131">
    <property type="entry name" value="Peptidase_M24B_aminopep-P_CS"/>
</dbReference>
<dbReference type="SUPFAM" id="SSF55920">
    <property type="entry name" value="Creatinase/aminopeptidase"/>
    <property type="match status" value="1"/>
</dbReference>
<sequence>MKLRQVKELIKKSELDAFLVSSPSNVFYLTGFKSTHAYLVITPDSHHLLTDGRYYERAKREITHWDVRLIEGSAVKYIKSFLRDLGVRRVGYEKDKVSCEFKQALKTKGIKWVGLSGFLSYLRAIKSPEEINTMREGVKKSDSIYRKLLEFIKPGMTEMDLRALIVQEIFKVGASGESFPTIVASGEHSAIPHWETSYNKIEVGKNLLVDMGLIWKGYCTDFTRTIFIGKADEEFKKVYQIVKDAHLFALEKVKVGNTLGDVDRTARKYIEKKGYGKLFNHSTGHGVGIDIHEYPRVYYKGKDSKKTIEEGMVFTIEPGIYVPGKFGVRLENIVAVEKGIGQPLSEISLDLIEL</sequence>
<dbReference type="GO" id="GO:0006508">
    <property type="term" value="P:proteolysis"/>
    <property type="evidence" value="ECO:0007669"/>
    <property type="project" value="UniProtKB-KW"/>
</dbReference>
<proteinExistence type="predicted"/>
<dbReference type="PROSITE" id="PS00491">
    <property type="entry name" value="PROLINE_PEPTIDASE"/>
    <property type="match status" value="1"/>
</dbReference>
<dbReference type="GO" id="GO:0046872">
    <property type="term" value="F:metal ion binding"/>
    <property type="evidence" value="ECO:0007669"/>
    <property type="project" value="UniProtKB-KW"/>
</dbReference>
<keyword evidence="3" id="KW-0378">Hydrolase</keyword>
<name>A0A285NQ31_9AQUI</name>
<accession>A0A285NQ31</accession>
<dbReference type="GO" id="GO:0004177">
    <property type="term" value="F:aminopeptidase activity"/>
    <property type="evidence" value="ECO:0007669"/>
    <property type="project" value="UniProtKB-KW"/>
</dbReference>
<dbReference type="InterPro" id="IPR029149">
    <property type="entry name" value="Creatin/AminoP/Spt16_N"/>
</dbReference>
<reference evidence="8" key="1">
    <citation type="submission" date="2017-09" db="EMBL/GenBank/DDBJ databases">
        <authorList>
            <person name="Varghese N."/>
            <person name="Submissions S."/>
        </authorList>
    </citation>
    <scope>NUCLEOTIDE SEQUENCE [LARGE SCALE GENOMIC DNA]</scope>
    <source>
        <strain evidence="8">DSM 2913</strain>
    </source>
</reference>
<feature type="domain" description="Peptidase M24" evidence="5">
    <location>
        <begin position="133"/>
        <end position="337"/>
    </location>
</feature>
<dbReference type="CDD" id="cd01092">
    <property type="entry name" value="APP-like"/>
    <property type="match status" value="1"/>
</dbReference>
<dbReference type="InterPro" id="IPR036005">
    <property type="entry name" value="Creatinase/aminopeptidase-like"/>
</dbReference>
<dbReference type="InterPro" id="IPR000587">
    <property type="entry name" value="Creatinase_N"/>
</dbReference>
<dbReference type="Proteomes" id="UP000218627">
    <property type="component" value="Unassembled WGS sequence"/>
</dbReference>
<evidence type="ECO:0000256" key="4">
    <source>
        <dbReference type="ARBA" id="ARBA00023049"/>
    </source>
</evidence>
<dbReference type="InterPro" id="IPR050659">
    <property type="entry name" value="Peptidase_M24B"/>
</dbReference>
<dbReference type="GO" id="GO:0008235">
    <property type="term" value="F:metalloexopeptidase activity"/>
    <property type="evidence" value="ECO:0007669"/>
    <property type="project" value="UniProtKB-ARBA"/>
</dbReference>
<dbReference type="SUPFAM" id="SSF53092">
    <property type="entry name" value="Creatinase/prolidase N-terminal domain"/>
    <property type="match status" value="1"/>
</dbReference>
<dbReference type="RefSeq" id="WP_096600030.1">
    <property type="nucleotide sequence ID" value="NZ_OBEN01000001.1"/>
</dbReference>
<organism evidence="7 8">
    <name type="scientific">Hydrogenobacter hydrogenophilus</name>
    <dbReference type="NCBI Taxonomy" id="35835"/>
    <lineage>
        <taxon>Bacteria</taxon>
        <taxon>Pseudomonadati</taxon>
        <taxon>Aquificota</taxon>
        <taxon>Aquificia</taxon>
        <taxon>Aquificales</taxon>
        <taxon>Aquificaceae</taxon>
        <taxon>Hydrogenobacter</taxon>
    </lineage>
</organism>
<gene>
    <name evidence="7" type="ORF">SAMN06265353_0122</name>
</gene>
<keyword evidence="1" id="KW-0645">Protease</keyword>
<feature type="domain" description="Creatinase N-terminal" evidence="6">
    <location>
        <begin position="3"/>
        <end position="125"/>
    </location>
</feature>
<dbReference type="OrthoDB" id="9806388at2"/>
<evidence type="ECO:0000256" key="1">
    <source>
        <dbReference type="ARBA" id="ARBA00022670"/>
    </source>
</evidence>
<evidence type="ECO:0000256" key="2">
    <source>
        <dbReference type="ARBA" id="ARBA00022723"/>
    </source>
</evidence>
<keyword evidence="7" id="KW-0031">Aminopeptidase</keyword>
<keyword evidence="4" id="KW-0482">Metalloprotease</keyword>
<protein>
    <submittedName>
        <fullName evidence="7">Xaa-Pro aminopeptidase/Xaa-Pro dipeptidase</fullName>
    </submittedName>
</protein>
<dbReference type="EMBL" id="OBEN01000001">
    <property type="protein sequence ID" value="SNZ11043.1"/>
    <property type="molecule type" value="Genomic_DNA"/>
</dbReference>
<dbReference type="InterPro" id="IPR000994">
    <property type="entry name" value="Pept_M24"/>
</dbReference>
<dbReference type="Pfam" id="PF01321">
    <property type="entry name" value="Creatinase_N"/>
    <property type="match status" value="1"/>
</dbReference>
<evidence type="ECO:0000259" key="6">
    <source>
        <dbReference type="Pfam" id="PF01321"/>
    </source>
</evidence>
<dbReference type="Gene3D" id="3.90.230.10">
    <property type="entry name" value="Creatinase/methionine aminopeptidase superfamily"/>
    <property type="match status" value="1"/>
</dbReference>
<dbReference type="PANTHER" id="PTHR46112:SF3">
    <property type="entry name" value="AMINOPEPTIDASE YPDF"/>
    <property type="match status" value="1"/>
</dbReference>
<dbReference type="Pfam" id="PF00557">
    <property type="entry name" value="Peptidase_M24"/>
    <property type="match status" value="1"/>
</dbReference>
<evidence type="ECO:0000313" key="8">
    <source>
        <dbReference type="Proteomes" id="UP000218627"/>
    </source>
</evidence>
<evidence type="ECO:0000259" key="5">
    <source>
        <dbReference type="Pfam" id="PF00557"/>
    </source>
</evidence>
<dbReference type="PANTHER" id="PTHR46112">
    <property type="entry name" value="AMINOPEPTIDASE"/>
    <property type="match status" value="1"/>
</dbReference>
<dbReference type="PRINTS" id="PR00599">
    <property type="entry name" value="MAPEPTIDASE"/>
</dbReference>
<evidence type="ECO:0000256" key="3">
    <source>
        <dbReference type="ARBA" id="ARBA00022801"/>
    </source>
</evidence>
<keyword evidence="8" id="KW-1185">Reference proteome</keyword>
<keyword evidence="2" id="KW-0479">Metal-binding</keyword>
<dbReference type="InterPro" id="IPR001714">
    <property type="entry name" value="Pept_M24_MAP"/>
</dbReference>
<evidence type="ECO:0000313" key="7">
    <source>
        <dbReference type="EMBL" id="SNZ11043.1"/>
    </source>
</evidence>